<dbReference type="AlphaFoldDB" id="A0A075AXF7"/>
<organism evidence="1 2">
    <name type="scientific">Rozella allomycis (strain CSF55)</name>
    <dbReference type="NCBI Taxonomy" id="988480"/>
    <lineage>
        <taxon>Eukaryota</taxon>
        <taxon>Fungi</taxon>
        <taxon>Fungi incertae sedis</taxon>
        <taxon>Cryptomycota</taxon>
        <taxon>Cryptomycota incertae sedis</taxon>
        <taxon>Rozella</taxon>
    </lineage>
</organism>
<keyword evidence="2" id="KW-1185">Reference proteome</keyword>
<proteinExistence type="predicted"/>
<reference evidence="1 2" key="1">
    <citation type="journal article" date="2013" name="Curr. Biol.">
        <title>Shared signatures of parasitism and phylogenomics unite Cryptomycota and microsporidia.</title>
        <authorList>
            <person name="James T.Y."/>
            <person name="Pelin A."/>
            <person name="Bonen L."/>
            <person name="Ahrendt S."/>
            <person name="Sain D."/>
            <person name="Corradi N."/>
            <person name="Stajich J.E."/>
        </authorList>
    </citation>
    <scope>NUCLEOTIDE SEQUENCE [LARGE SCALE GENOMIC DNA]</scope>
    <source>
        <strain evidence="1 2">CSF55</strain>
    </source>
</reference>
<dbReference type="Proteomes" id="UP000030755">
    <property type="component" value="Unassembled WGS sequence"/>
</dbReference>
<dbReference type="EMBL" id="KE561071">
    <property type="protein sequence ID" value="EPZ33219.1"/>
    <property type="molecule type" value="Genomic_DNA"/>
</dbReference>
<gene>
    <name evidence="1" type="ORF">O9G_001188</name>
</gene>
<evidence type="ECO:0000313" key="2">
    <source>
        <dbReference type="Proteomes" id="UP000030755"/>
    </source>
</evidence>
<sequence>MKGLVVWVILEKREFKGCTASADFSGSNLDKIDIKSSFGKSVSLVLFAIGLDETIRINARKLTISVVIKSLKREKKLFEN</sequence>
<evidence type="ECO:0000313" key="1">
    <source>
        <dbReference type="EMBL" id="EPZ33219.1"/>
    </source>
</evidence>
<protein>
    <submittedName>
        <fullName evidence="1">Uncharacterized protein</fullName>
    </submittedName>
</protein>
<accession>A0A075AXF7</accession>
<name>A0A075AXF7_ROZAC</name>
<dbReference type="HOGENOM" id="CLU_2591123_0_0_1"/>